<comment type="caution">
    <text evidence="7">The sequence shown here is derived from an EMBL/GenBank/DDBJ whole genome shotgun (WGS) entry which is preliminary data.</text>
</comment>
<evidence type="ECO:0000256" key="2">
    <source>
        <dbReference type="ARBA" id="ARBA00022679"/>
    </source>
</evidence>
<reference evidence="7" key="1">
    <citation type="submission" date="2021-11" db="EMBL/GenBank/DDBJ databases">
        <title>Draft genome sequence of Alcaligenes endophyticus type strain CCUG 75668T.</title>
        <authorList>
            <person name="Salva-Serra F."/>
            <person name="Duran R.E."/>
            <person name="Seeger M."/>
            <person name="Moore E.R.B."/>
            <person name="Jaen-Luchoro D."/>
        </authorList>
    </citation>
    <scope>NUCLEOTIDE SEQUENCE</scope>
    <source>
        <strain evidence="7">CCUG 75668</strain>
    </source>
</reference>
<dbReference type="RefSeq" id="WP_266124253.1">
    <property type="nucleotide sequence ID" value="NZ_JAJHNU010000002.1"/>
</dbReference>
<dbReference type="EC" id="2.5.1.25" evidence="1"/>
<evidence type="ECO:0000256" key="4">
    <source>
        <dbReference type="ARBA" id="ARBA00022694"/>
    </source>
</evidence>
<keyword evidence="8" id="KW-1185">Reference proteome</keyword>
<evidence type="ECO:0000256" key="3">
    <source>
        <dbReference type="ARBA" id="ARBA00022691"/>
    </source>
</evidence>
<gene>
    <name evidence="7" type="ORF">LMS43_09800</name>
</gene>
<dbReference type="PANTHER" id="PTHR21392">
    <property type="entry name" value="TRNA-URIDINE AMINOCARBOXYPROPYLTRANSFERASE 2"/>
    <property type="match status" value="1"/>
</dbReference>
<keyword evidence="2" id="KW-0808">Transferase</keyword>
<keyword evidence="3" id="KW-0949">S-adenosyl-L-methionine</keyword>
<dbReference type="Proteomes" id="UP001168613">
    <property type="component" value="Unassembled WGS sequence"/>
</dbReference>
<dbReference type="Pfam" id="PF03942">
    <property type="entry name" value="DTW"/>
    <property type="match status" value="1"/>
</dbReference>
<dbReference type="PANTHER" id="PTHR21392:SF0">
    <property type="entry name" value="TRNA-URIDINE AMINOCARBOXYPROPYLTRANSFERASE 2"/>
    <property type="match status" value="1"/>
</dbReference>
<evidence type="ECO:0000256" key="1">
    <source>
        <dbReference type="ARBA" id="ARBA00012386"/>
    </source>
</evidence>
<evidence type="ECO:0000313" key="8">
    <source>
        <dbReference type="Proteomes" id="UP001168613"/>
    </source>
</evidence>
<comment type="similarity">
    <text evidence="5">Belongs to the TDD superfamily. DTWD2 family.</text>
</comment>
<accession>A0ABT8EJY3</accession>
<feature type="domain" description="DTW" evidence="6">
    <location>
        <begin position="5"/>
        <end position="190"/>
    </location>
</feature>
<sequence>MAVSLRPRCEACQRPTERCLCPLIPHLPHRCPVLVLQHTSESRHALNTARLAVLGLQQAQLWVGESFSQLNAYLAAFRHPVLLFPGPEAQTVEQWRAAQREPDLLIVPDGTWRKARKILYANPCLQELPRLQLNVAEASRYRVRKAPDAQSLASIEAIAQVLAELQPEQSYAALLRPFEQLIEEQIAAMGAEVYARNYGGLT</sequence>
<dbReference type="SMART" id="SM01144">
    <property type="entry name" value="DTW"/>
    <property type="match status" value="1"/>
</dbReference>
<dbReference type="InterPro" id="IPR005636">
    <property type="entry name" value="DTW"/>
</dbReference>
<dbReference type="InterPro" id="IPR039262">
    <property type="entry name" value="DTWD2/TAPT"/>
</dbReference>
<organism evidence="7 8">
    <name type="scientific">Alcaligenes endophyticus</name>
    <dbReference type="NCBI Taxonomy" id="1929088"/>
    <lineage>
        <taxon>Bacteria</taxon>
        <taxon>Pseudomonadati</taxon>
        <taxon>Pseudomonadota</taxon>
        <taxon>Betaproteobacteria</taxon>
        <taxon>Burkholderiales</taxon>
        <taxon>Alcaligenaceae</taxon>
        <taxon>Alcaligenes</taxon>
    </lineage>
</organism>
<keyword evidence="4" id="KW-0819">tRNA processing</keyword>
<evidence type="ECO:0000313" key="7">
    <source>
        <dbReference type="EMBL" id="MDN4121581.1"/>
    </source>
</evidence>
<name>A0ABT8EJY3_9BURK</name>
<dbReference type="EMBL" id="JAJHNU010000002">
    <property type="protein sequence ID" value="MDN4121581.1"/>
    <property type="molecule type" value="Genomic_DNA"/>
</dbReference>
<protein>
    <recommendedName>
        <fullName evidence="1">tRNA-uridine aminocarboxypropyltransferase</fullName>
        <ecNumber evidence="1">2.5.1.25</ecNumber>
    </recommendedName>
</protein>
<evidence type="ECO:0000259" key="6">
    <source>
        <dbReference type="SMART" id="SM01144"/>
    </source>
</evidence>
<proteinExistence type="inferred from homology"/>
<evidence type="ECO:0000256" key="5">
    <source>
        <dbReference type="ARBA" id="ARBA00034489"/>
    </source>
</evidence>